<comment type="similarity">
    <text evidence="5">Belongs to the IQD family.</text>
</comment>
<keyword evidence="2" id="KW-0963">Cytoplasm</keyword>
<dbReference type="SMART" id="SM00015">
    <property type="entry name" value="IQ"/>
    <property type="match status" value="1"/>
</dbReference>
<keyword evidence="4" id="KW-0112">Calmodulin-binding</keyword>
<feature type="compositionally biased region" description="Polar residues" evidence="7">
    <location>
        <begin position="490"/>
        <end position="505"/>
    </location>
</feature>
<dbReference type="Gene3D" id="1.20.5.190">
    <property type="match status" value="1"/>
</dbReference>
<evidence type="ECO:0000256" key="4">
    <source>
        <dbReference type="ARBA" id="ARBA00022860"/>
    </source>
</evidence>
<dbReference type="OrthoDB" id="1923765at2759"/>
<comment type="caution">
    <text evidence="9">The sequence shown here is derived from an EMBL/GenBank/DDBJ whole genome shotgun (WGS) entry which is preliminary data.</text>
</comment>
<protein>
    <recommendedName>
        <fullName evidence="8">DUF4005 domain-containing protein</fullName>
    </recommendedName>
</protein>
<evidence type="ECO:0000256" key="2">
    <source>
        <dbReference type="ARBA" id="ARBA00022490"/>
    </source>
</evidence>
<keyword evidence="3" id="KW-0677">Repeat</keyword>
<feature type="region of interest" description="Disordered" evidence="7">
    <location>
        <begin position="424"/>
        <end position="511"/>
    </location>
</feature>
<evidence type="ECO:0000313" key="10">
    <source>
        <dbReference type="Proteomes" id="UP000825935"/>
    </source>
</evidence>
<dbReference type="PANTHER" id="PTHR32295:SF216">
    <property type="entry name" value="PROTEIN IQ-DOMAIN 3"/>
    <property type="match status" value="1"/>
</dbReference>
<comment type="subunit">
    <text evidence="6">Binds to multiple calmodulin (CaM) in the presence of Ca(2+) and CaM-like proteins.</text>
</comment>
<dbReference type="PROSITE" id="PS50096">
    <property type="entry name" value="IQ"/>
    <property type="match status" value="2"/>
</dbReference>
<keyword evidence="10" id="KW-1185">Reference proteome</keyword>
<dbReference type="FunFam" id="1.20.5.190:FF:000062">
    <property type="entry name" value="IQ-domain 11"/>
    <property type="match status" value="1"/>
</dbReference>
<dbReference type="Pfam" id="PF00612">
    <property type="entry name" value="IQ"/>
    <property type="match status" value="1"/>
</dbReference>
<evidence type="ECO:0000256" key="6">
    <source>
        <dbReference type="ARBA" id="ARBA00024378"/>
    </source>
</evidence>
<feature type="region of interest" description="Disordered" evidence="7">
    <location>
        <begin position="348"/>
        <end position="403"/>
    </location>
</feature>
<comment type="subcellular location">
    <subcellularLocation>
        <location evidence="1">Cytoplasm</location>
    </subcellularLocation>
</comment>
<evidence type="ECO:0000256" key="7">
    <source>
        <dbReference type="SAM" id="MobiDB-lite"/>
    </source>
</evidence>
<dbReference type="GO" id="GO:0005737">
    <property type="term" value="C:cytoplasm"/>
    <property type="evidence" value="ECO:0007669"/>
    <property type="project" value="UniProtKB-SubCell"/>
</dbReference>
<feature type="compositionally biased region" description="Polar residues" evidence="7">
    <location>
        <begin position="354"/>
        <end position="375"/>
    </location>
</feature>
<evidence type="ECO:0000256" key="5">
    <source>
        <dbReference type="ARBA" id="ARBA00024341"/>
    </source>
</evidence>
<dbReference type="InterPro" id="IPR000048">
    <property type="entry name" value="IQ_motif_EF-hand-BS"/>
</dbReference>
<name>A0A8T2PZT6_CERRI</name>
<dbReference type="GO" id="GO:0005516">
    <property type="term" value="F:calmodulin binding"/>
    <property type="evidence" value="ECO:0007669"/>
    <property type="project" value="UniProtKB-KW"/>
</dbReference>
<dbReference type="InterPro" id="IPR025064">
    <property type="entry name" value="DUF4005"/>
</dbReference>
<sequence>MANHRSDSEACRWGMGDGCWSPGRSLLQLSIQSHITVTGREPQKSVLKEKKRWGFRKSSQRLESSSGPWYALKNARSKGAKSCVLEVRSDIEDDQNQHARAVAAATAAASEAAVAAVQAAAVVLRLTGDPRDLFYGGWNREEWAATKIQAAFRGYLARRALRALKGLVRLQALVRGHNVRRQATATLRCMQALVRIQARVCESRFKREEERQISDRGLWQKHQLSLCSETSRKSSFIPKQKDDWDRTAHSVDEARTKVQMKQEAAMKRERALAYAISHQVWRSTANTEGRKLASEHTMPHDWSWLERWMTSRPWDTQTTDNEVPLACSLRGMEDIQADTSSVRDRYSSLALDRTSPSSTHATSLKPYSNNYSFTAPQAPIRRSTSNGARSASPRSNRSVESIRDRFSSRLSFASSSIRDDDSIASFSTVPGYMSTTQSSKAKARSRSTPKQRPSIVGDPLPASSKKPLTYLRADPSLGNAVPPMKPIRSSGLQWSPSLNRQSGSLKNDRFL</sequence>
<dbReference type="CDD" id="cd23767">
    <property type="entry name" value="IQCD"/>
    <property type="match status" value="1"/>
</dbReference>
<dbReference type="EMBL" id="CM035444">
    <property type="protein sequence ID" value="KAH7276873.1"/>
    <property type="molecule type" value="Genomic_DNA"/>
</dbReference>
<feature type="compositionally biased region" description="Polar residues" evidence="7">
    <location>
        <begin position="382"/>
        <end position="399"/>
    </location>
</feature>
<feature type="domain" description="DUF4005" evidence="8">
    <location>
        <begin position="392"/>
        <end position="454"/>
    </location>
</feature>
<evidence type="ECO:0000256" key="3">
    <source>
        <dbReference type="ARBA" id="ARBA00022737"/>
    </source>
</evidence>
<organism evidence="9 10">
    <name type="scientific">Ceratopteris richardii</name>
    <name type="common">Triangle waterfern</name>
    <dbReference type="NCBI Taxonomy" id="49495"/>
    <lineage>
        <taxon>Eukaryota</taxon>
        <taxon>Viridiplantae</taxon>
        <taxon>Streptophyta</taxon>
        <taxon>Embryophyta</taxon>
        <taxon>Tracheophyta</taxon>
        <taxon>Polypodiopsida</taxon>
        <taxon>Polypodiidae</taxon>
        <taxon>Polypodiales</taxon>
        <taxon>Pteridineae</taxon>
        <taxon>Pteridaceae</taxon>
        <taxon>Parkerioideae</taxon>
        <taxon>Ceratopteris</taxon>
    </lineage>
</organism>
<dbReference type="Pfam" id="PF13178">
    <property type="entry name" value="DUF4005"/>
    <property type="match status" value="1"/>
</dbReference>
<evidence type="ECO:0000259" key="8">
    <source>
        <dbReference type="Pfam" id="PF13178"/>
    </source>
</evidence>
<dbReference type="PANTHER" id="PTHR32295">
    <property type="entry name" value="IQ-DOMAIN 5-RELATED"/>
    <property type="match status" value="1"/>
</dbReference>
<dbReference type="AlphaFoldDB" id="A0A8T2PZT6"/>
<accession>A0A8T2PZT6</accession>
<gene>
    <name evidence="9" type="ORF">KP509_39G025000</name>
</gene>
<evidence type="ECO:0000256" key="1">
    <source>
        <dbReference type="ARBA" id="ARBA00004496"/>
    </source>
</evidence>
<reference evidence="9" key="1">
    <citation type="submission" date="2021-08" db="EMBL/GenBank/DDBJ databases">
        <title>WGS assembly of Ceratopteris richardii.</title>
        <authorList>
            <person name="Marchant D.B."/>
            <person name="Chen G."/>
            <person name="Jenkins J."/>
            <person name="Shu S."/>
            <person name="Leebens-Mack J."/>
            <person name="Grimwood J."/>
            <person name="Schmutz J."/>
            <person name="Soltis P."/>
            <person name="Soltis D."/>
            <person name="Chen Z.-H."/>
        </authorList>
    </citation>
    <scope>NUCLEOTIDE SEQUENCE</scope>
    <source>
        <strain evidence="9">Whitten #5841</strain>
        <tissue evidence="9">Leaf</tissue>
    </source>
</reference>
<evidence type="ECO:0000313" key="9">
    <source>
        <dbReference type="EMBL" id="KAH7276873.1"/>
    </source>
</evidence>
<dbReference type="Proteomes" id="UP000825935">
    <property type="component" value="Chromosome 39"/>
</dbReference>
<dbReference type="OMA" id="DSEACRW"/>
<proteinExistence type="inferred from homology"/>